<evidence type="ECO:0000313" key="1">
    <source>
        <dbReference type="Proteomes" id="UP000050794"/>
    </source>
</evidence>
<keyword evidence="1" id="KW-1185">Reference proteome</keyword>
<dbReference type="InterPro" id="IPR029033">
    <property type="entry name" value="His_PPase_superfam"/>
</dbReference>
<dbReference type="SUPFAM" id="SSF53254">
    <property type="entry name" value="Phosphoglycerate mutase-like"/>
    <property type="match status" value="1"/>
</dbReference>
<evidence type="ECO:0000313" key="2">
    <source>
        <dbReference type="WBParaSite" id="TCNE_0001803301-mRNA-1"/>
    </source>
</evidence>
<organism evidence="1 2">
    <name type="scientific">Toxocara canis</name>
    <name type="common">Canine roundworm</name>
    <dbReference type="NCBI Taxonomy" id="6265"/>
    <lineage>
        <taxon>Eukaryota</taxon>
        <taxon>Metazoa</taxon>
        <taxon>Ecdysozoa</taxon>
        <taxon>Nematoda</taxon>
        <taxon>Chromadorea</taxon>
        <taxon>Rhabditida</taxon>
        <taxon>Spirurina</taxon>
        <taxon>Ascaridomorpha</taxon>
        <taxon>Ascaridoidea</taxon>
        <taxon>Toxocaridae</taxon>
        <taxon>Toxocara</taxon>
    </lineage>
</organism>
<dbReference type="WBParaSite" id="TCNE_0001803301-mRNA-1">
    <property type="protein sequence ID" value="TCNE_0001803301-mRNA-1"/>
    <property type="gene ID" value="TCNE_0001803301"/>
</dbReference>
<reference evidence="2" key="1">
    <citation type="submission" date="2016-06" db="UniProtKB">
        <authorList>
            <consortium name="WormBaseParasite"/>
        </authorList>
    </citation>
    <scope>IDENTIFICATION</scope>
</reference>
<dbReference type="Gene3D" id="3.40.50.1240">
    <property type="entry name" value="Phosphoglycerate mutase-like"/>
    <property type="match status" value="1"/>
</dbReference>
<sequence length="155" mass="17913">LQVLFLCENPAGFQDVTLLKETYAEIDTNYLPIYSRDELDYAYERYRSDWVCLPRIRHTIDRIINKYSGQFLSPIFYRSLLIVSHGAVIGAIHEVLIGKWRAVGQATAVPKQRERRAACLEFNSDSNDVSIWDGGRMWGPSEFYVLAEEMVKTMN</sequence>
<dbReference type="AlphaFoldDB" id="A0A183VBA9"/>
<protein>
    <submittedName>
        <fullName evidence="2">Phosphoglycerate mutase</fullName>
    </submittedName>
</protein>
<name>A0A183VBA9_TOXCA</name>
<dbReference type="Proteomes" id="UP000050794">
    <property type="component" value="Unassembled WGS sequence"/>
</dbReference>
<proteinExistence type="predicted"/>
<dbReference type="GO" id="GO:0016791">
    <property type="term" value="F:phosphatase activity"/>
    <property type="evidence" value="ECO:0007669"/>
    <property type="project" value="UniProtKB-ARBA"/>
</dbReference>
<accession>A0A183VBA9</accession>